<dbReference type="SUPFAM" id="SSF82784">
    <property type="entry name" value="OsmC-like"/>
    <property type="match status" value="1"/>
</dbReference>
<dbReference type="AlphaFoldDB" id="X1JJC2"/>
<reference evidence="1" key="1">
    <citation type="journal article" date="2014" name="Front. Microbiol.">
        <title>High frequency of phylogenetically diverse reductive dehalogenase-homologous genes in deep subseafloor sedimentary metagenomes.</title>
        <authorList>
            <person name="Kawai M."/>
            <person name="Futagami T."/>
            <person name="Toyoda A."/>
            <person name="Takaki Y."/>
            <person name="Nishi S."/>
            <person name="Hori S."/>
            <person name="Arai W."/>
            <person name="Tsubouchi T."/>
            <person name="Morono Y."/>
            <person name="Uchiyama I."/>
            <person name="Ito T."/>
            <person name="Fujiyama A."/>
            <person name="Inagaki F."/>
            <person name="Takami H."/>
        </authorList>
    </citation>
    <scope>NUCLEOTIDE SEQUENCE</scope>
    <source>
        <strain evidence="1">Expedition CK06-06</strain>
    </source>
</reference>
<dbReference type="PANTHER" id="PTHR35368">
    <property type="entry name" value="HYDROPEROXIDE REDUCTASE"/>
    <property type="match status" value="1"/>
</dbReference>
<dbReference type="InterPro" id="IPR003718">
    <property type="entry name" value="OsmC/Ohr_fam"/>
</dbReference>
<feature type="non-terminal residue" evidence="1">
    <location>
        <position position="118"/>
    </location>
</feature>
<dbReference type="PANTHER" id="PTHR35368:SF1">
    <property type="entry name" value="HYDROPEROXIDE REDUCTASE"/>
    <property type="match status" value="1"/>
</dbReference>
<organism evidence="1">
    <name type="scientific">marine sediment metagenome</name>
    <dbReference type="NCBI Taxonomy" id="412755"/>
    <lineage>
        <taxon>unclassified sequences</taxon>
        <taxon>metagenomes</taxon>
        <taxon>ecological metagenomes</taxon>
    </lineage>
</organism>
<gene>
    <name evidence="1" type="ORF">S03H2_63026</name>
</gene>
<name>X1JJC2_9ZZZZ</name>
<comment type="caution">
    <text evidence="1">The sequence shown here is derived from an EMBL/GenBank/DDBJ whole genome shotgun (WGS) entry which is preliminary data.</text>
</comment>
<evidence type="ECO:0008006" key="2">
    <source>
        <dbReference type="Google" id="ProtNLM"/>
    </source>
</evidence>
<proteinExistence type="predicted"/>
<dbReference type="EMBL" id="BARU01040800">
    <property type="protein sequence ID" value="GAH81565.1"/>
    <property type="molecule type" value="Genomic_DNA"/>
</dbReference>
<dbReference type="InterPro" id="IPR052924">
    <property type="entry name" value="OsmC/Ohr_hydroprdx_reductase"/>
</dbReference>
<dbReference type="Gene3D" id="3.30.300.20">
    <property type="match status" value="1"/>
</dbReference>
<dbReference type="Pfam" id="PF02566">
    <property type="entry name" value="OsmC"/>
    <property type="match status" value="1"/>
</dbReference>
<accession>X1JJC2</accession>
<evidence type="ECO:0000313" key="1">
    <source>
        <dbReference type="EMBL" id="GAH81565.1"/>
    </source>
</evidence>
<sequence length="118" mass="13684">MKIRTYKAQTKWIEGTKVETKIREFKVFIDEPLEFRGTNTAPNPVELFLASLGGCVILTYRGYAKKFEVNIEDLVVNLEGDMIPGGWVDEQGRERRGFKQIRYEVQIKTEAPEEKVRT</sequence>
<protein>
    <recommendedName>
        <fullName evidence="2">OsmC family protein</fullName>
    </recommendedName>
</protein>
<dbReference type="InterPro" id="IPR015946">
    <property type="entry name" value="KH_dom-like_a/b"/>
</dbReference>
<dbReference type="InterPro" id="IPR036102">
    <property type="entry name" value="OsmC/Ohrsf"/>
</dbReference>